<protein>
    <submittedName>
        <fullName evidence="1">Uncharacterized protein</fullName>
    </submittedName>
</protein>
<accession>A0A2H3B8N1</accession>
<evidence type="ECO:0000313" key="2">
    <source>
        <dbReference type="Proteomes" id="UP000218334"/>
    </source>
</evidence>
<dbReference type="EMBL" id="KZ293446">
    <property type="protein sequence ID" value="PBK65224.1"/>
    <property type="molecule type" value="Genomic_DNA"/>
</dbReference>
<dbReference type="AlphaFoldDB" id="A0A2H3B8N1"/>
<reference evidence="2" key="1">
    <citation type="journal article" date="2017" name="Nat. Ecol. Evol.">
        <title>Genome expansion and lineage-specific genetic innovations in the forest pathogenic fungi Armillaria.</title>
        <authorList>
            <person name="Sipos G."/>
            <person name="Prasanna A.N."/>
            <person name="Walter M.C."/>
            <person name="O'Connor E."/>
            <person name="Balint B."/>
            <person name="Krizsan K."/>
            <person name="Kiss B."/>
            <person name="Hess J."/>
            <person name="Varga T."/>
            <person name="Slot J."/>
            <person name="Riley R."/>
            <person name="Boka B."/>
            <person name="Rigling D."/>
            <person name="Barry K."/>
            <person name="Lee J."/>
            <person name="Mihaltcheva S."/>
            <person name="LaButti K."/>
            <person name="Lipzen A."/>
            <person name="Waldron R."/>
            <person name="Moloney N.M."/>
            <person name="Sperisen C."/>
            <person name="Kredics L."/>
            <person name="Vagvoelgyi C."/>
            <person name="Patrignani A."/>
            <person name="Fitzpatrick D."/>
            <person name="Nagy I."/>
            <person name="Doyle S."/>
            <person name="Anderson J.B."/>
            <person name="Grigoriev I.V."/>
            <person name="Gueldener U."/>
            <person name="Muensterkoetter M."/>
            <person name="Nagy L.G."/>
        </authorList>
    </citation>
    <scope>NUCLEOTIDE SEQUENCE [LARGE SCALE GENOMIC DNA]</scope>
    <source>
        <strain evidence="2">28-4</strain>
    </source>
</reference>
<name>A0A2H3B8N1_9AGAR</name>
<gene>
    <name evidence="1" type="ORF">ARMSODRAFT_438125</name>
</gene>
<proteinExistence type="predicted"/>
<keyword evidence="2" id="KW-1185">Reference proteome</keyword>
<sequence>MLRSAQKRIRFFRRCKRGASKIPLYTCRSFVAFAQLCSQLSDTTVTSGVRGYESRNDYQGCIVISTESYCGLLLVCFKHTQNWYHCHYGGFRPFSRLIEVCKLLRVFERPHIGWTSSMLYISKYCAQQCRYYQAFRVLVNS</sequence>
<dbReference type="Proteomes" id="UP000218334">
    <property type="component" value="Unassembled WGS sequence"/>
</dbReference>
<evidence type="ECO:0000313" key="1">
    <source>
        <dbReference type="EMBL" id="PBK65224.1"/>
    </source>
</evidence>
<organism evidence="1 2">
    <name type="scientific">Armillaria solidipes</name>
    <dbReference type="NCBI Taxonomy" id="1076256"/>
    <lineage>
        <taxon>Eukaryota</taxon>
        <taxon>Fungi</taxon>
        <taxon>Dikarya</taxon>
        <taxon>Basidiomycota</taxon>
        <taxon>Agaricomycotina</taxon>
        <taxon>Agaricomycetes</taxon>
        <taxon>Agaricomycetidae</taxon>
        <taxon>Agaricales</taxon>
        <taxon>Marasmiineae</taxon>
        <taxon>Physalacriaceae</taxon>
        <taxon>Armillaria</taxon>
    </lineage>
</organism>